<dbReference type="CDD" id="cd00685">
    <property type="entry name" value="Trans_IPPS_HT"/>
    <property type="match status" value="1"/>
</dbReference>
<evidence type="ECO:0000256" key="1">
    <source>
        <dbReference type="ARBA" id="ARBA00001946"/>
    </source>
</evidence>
<proteinExistence type="inferred from homology"/>
<organism evidence="8 9">
    <name type="scientific">Alkalispirillum mobile</name>
    <dbReference type="NCBI Taxonomy" id="85925"/>
    <lineage>
        <taxon>Bacteria</taxon>
        <taxon>Pseudomonadati</taxon>
        <taxon>Pseudomonadota</taxon>
        <taxon>Gammaproteobacteria</taxon>
        <taxon>Chromatiales</taxon>
        <taxon>Ectothiorhodospiraceae</taxon>
        <taxon>Alkalispirillum</taxon>
    </lineage>
</organism>
<dbReference type="PANTHER" id="PTHR43281">
    <property type="entry name" value="FARNESYL DIPHOSPHATE SYNTHASE"/>
    <property type="match status" value="1"/>
</dbReference>
<dbReference type="InterPro" id="IPR033749">
    <property type="entry name" value="Polyprenyl_synt_CS"/>
</dbReference>
<dbReference type="Pfam" id="PF00348">
    <property type="entry name" value="polyprenyl_synt"/>
    <property type="match status" value="1"/>
</dbReference>
<evidence type="ECO:0000256" key="5">
    <source>
        <dbReference type="ARBA" id="ARBA00022842"/>
    </source>
</evidence>
<dbReference type="PANTHER" id="PTHR43281:SF1">
    <property type="entry name" value="FARNESYL DIPHOSPHATE SYNTHASE"/>
    <property type="match status" value="1"/>
</dbReference>
<dbReference type="InterPro" id="IPR053378">
    <property type="entry name" value="Prenyl_diphosphate_synthase"/>
</dbReference>
<dbReference type="SFLD" id="SFLDG01017">
    <property type="entry name" value="Polyprenyl_Transferase_Like"/>
    <property type="match status" value="1"/>
</dbReference>
<dbReference type="GO" id="GO:0005737">
    <property type="term" value="C:cytoplasm"/>
    <property type="evidence" value="ECO:0007669"/>
    <property type="project" value="UniProtKB-ARBA"/>
</dbReference>
<comment type="similarity">
    <text evidence="2 7">Belongs to the FPP/GGPP synthase family.</text>
</comment>
<dbReference type="FunFam" id="1.10.600.10:FF:000001">
    <property type="entry name" value="Geranylgeranyl diphosphate synthase"/>
    <property type="match status" value="1"/>
</dbReference>
<dbReference type="EMBL" id="RCDA01000002">
    <property type="protein sequence ID" value="RLK48715.1"/>
    <property type="molecule type" value="Genomic_DNA"/>
</dbReference>
<evidence type="ECO:0000256" key="2">
    <source>
        <dbReference type="ARBA" id="ARBA00006706"/>
    </source>
</evidence>
<dbReference type="NCBIfam" id="NF007877">
    <property type="entry name" value="PRK10581.1"/>
    <property type="match status" value="1"/>
</dbReference>
<dbReference type="NCBIfam" id="NF045485">
    <property type="entry name" value="FPPsyn"/>
    <property type="match status" value="1"/>
</dbReference>
<comment type="caution">
    <text evidence="8">The sequence shown here is derived from an EMBL/GenBank/DDBJ whole genome shotgun (WGS) entry which is preliminary data.</text>
</comment>
<dbReference type="GO" id="GO:0016114">
    <property type="term" value="P:terpenoid biosynthetic process"/>
    <property type="evidence" value="ECO:0007669"/>
    <property type="project" value="UniProtKB-ARBA"/>
</dbReference>
<dbReference type="RefSeq" id="WP_121442359.1">
    <property type="nucleotide sequence ID" value="NZ_RCDA01000002.1"/>
</dbReference>
<accession>A0A498BYX7</accession>
<evidence type="ECO:0000256" key="3">
    <source>
        <dbReference type="ARBA" id="ARBA00022679"/>
    </source>
</evidence>
<dbReference type="SFLD" id="SFLDS00005">
    <property type="entry name" value="Isoprenoid_Synthase_Type_I"/>
    <property type="match status" value="1"/>
</dbReference>
<dbReference type="Proteomes" id="UP000275461">
    <property type="component" value="Unassembled WGS sequence"/>
</dbReference>
<dbReference type="AlphaFoldDB" id="A0A498BYX7"/>
<evidence type="ECO:0000256" key="4">
    <source>
        <dbReference type="ARBA" id="ARBA00022723"/>
    </source>
</evidence>
<evidence type="ECO:0000256" key="7">
    <source>
        <dbReference type="RuleBase" id="RU004466"/>
    </source>
</evidence>
<protein>
    <submittedName>
        <fullName evidence="8">Farnesyl-diphosphate synthase</fullName>
    </submittedName>
</protein>
<keyword evidence="5" id="KW-0460">Magnesium</keyword>
<evidence type="ECO:0000313" key="8">
    <source>
        <dbReference type="EMBL" id="RLK48715.1"/>
    </source>
</evidence>
<evidence type="ECO:0000256" key="6">
    <source>
        <dbReference type="ARBA" id="ARBA00023229"/>
    </source>
</evidence>
<reference evidence="8 9" key="1">
    <citation type="submission" date="2018-10" db="EMBL/GenBank/DDBJ databases">
        <title>Genomic Encyclopedia of Type Strains, Phase IV (KMG-IV): sequencing the most valuable type-strain genomes for metagenomic binning, comparative biology and taxonomic classification.</title>
        <authorList>
            <person name="Goeker M."/>
        </authorList>
    </citation>
    <scope>NUCLEOTIDE SEQUENCE [LARGE SCALE GENOMIC DNA]</scope>
    <source>
        <strain evidence="8 9">DSM 12769</strain>
    </source>
</reference>
<dbReference type="Gene3D" id="1.10.600.10">
    <property type="entry name" value="Farnesyl Diphosphate Synthase"/>
    <property type="match status" value="1"/>
</dbReference>
<dbReference type="SUPFAM" id="SSF48576">
    <property type="entry name" value="Terpenoid synthases"/>
    <property type="match status" value="1"/>
</dbReference>
<dbReference type="GO" id="GO:0046872">
    <property type="term" value="F:metal ion binding"/>
    <property type="evidence" value="ECO:0007669"/>
    <property type="project" value="UniProtKB-KW"/>
</dbReference>
<dbReference type="GO" id="GO:0008654">
    <property type="term" value="P:phospholipid biosynthetic process"/>
    <property type="evidence" value="ECO:0007669"/>
    <property type="project" value="UniProtKB-ARBA"/>
</dbReference>
<dbReference type="PROSITE" id="PS00723">
    <property type="entry name" value="POLYPRENYL_SYNTHASE_1"/>
    <property type="match status" value="1"/>
</dbReference>
<sequence length="306" mass="33190">MSKPSKTPNIAALERVAPTWRARVEQALDYWLPEPETHPARLHQAMRYSALAGGKRMRPIMVFATGQAVGAELSQLEGPACAVECIHAYSLIHDDLPAMDDDDLRRGQPTCHKAFDEATAILAGDALQTLAFHILAHDRTGTQNCRARLRMIEALSLASGSRGMVGGQAIDLAATGRQLDIAQLEDMHIHKTGALIRASVQLGALAAGPVDEELLQQLDHYGKCVGLAFQIRDDILDVEGNTEALGKSQGSDQRQDKATYPALIGMAEARETADRLIEDALESLSALDQRADVLRGIAEYCIGRDH</sequence>
<keyword evidence="3 7" id="KW-0808">Transferase</keyword>
<evidence type="ECO:0000313" key="9">
    <source>
        <dbReference type="Proteomes" id="UP000275461"/>
    </source>
</evidence>
<dbReference type="InterPro" id="IPR008949">
    <property type="entry name" value="Isoprenoid_synthase_dom_sf"/>
</dbReference>
<comment type="cofactor">
    <cofactor evidence="1">
        <name>Mg(2+)</name>
        <dbReference type="ChEBI" id="CHEBI:18420"/>
    </cofactor>
</comment>
<gene>
    <name evidence="8" type="ORF">DFR31_1826</name>
</gene>
<dbReference type="InterPro" id="IPR000092">
    <property type="entry name" value="Polyprenyl_synt"/>
</dbReference>
<dbReference type="OrthoDB" id="9805316at2"/>
<keyword evidence="4" id="KW-0479">Metal-binding</keyword>
<name>A0A498BYX7_9GAMM</name>
<dbReference type="GO" id="GO:0004659">
    <property type="term" value="F:prenyltransferase activity"/>
    <property type="evidence" value="ECO:0007669"/>
    <property type="project" value="InterPro"/>
</dbReference>
<keyword evidence="6" id="KW-0414">Isoprene biosynthesis</keyword>
<keyword evidence="9" id="KW-1185">Reference proteome</keyword>
<dbReference type="PROSITE" id="PS00444">
    <property type="entry name" value="POLYPRENYL_SYNTHASE_2"/>
    <property type="match status" value="1"/>
</dbReference>